<proteinExistence type="predicted"/>
<keyword evidence="1" id="KW-0479">Metal-binding</keyword>
<dbReference type="PROSITE" id="PS00463">
    <property type="entry name" value="ZN2_CY6_FUNGAL_1"/>
    <property type="match status" value="1"/>
</dbReference>
<evidence type="ECO:0000256" key="6">
    <source>
        <dbReference type="PROSITE-ProRule" id="PRU00042"/>
    </source>
</evidence>
<keyword evidence="5" id="KW-0539">Nucleus</keyword>
<dbReference type="GO" id="GO:0000981">
    <property type="term" value="F:DNA-binding transcription factor activity, RNA polymerase II-specific"/>
    <property type="evidence" value="ECO:0007669"/>
    <property type="project" value="InterPro"/>
</dbReference>
<dbReference type="SMART" id="SM00066">
    <property type="entry name" value="GAL4"/>
    <property type="match status" value="1"/>
</dbReference>
<feature type="compositionally biased region" description="Low complexity" evidence="8">
    <location>
        <begin position="244"/>
        <end position="272"/>
    </location>
</feature>
<evidence type="ECO:0000256" key="4">
    <source>
        <dbReference type="ARBA" id="ARBA00023163"/>
    </source>
</evidence>
<accession>A0A316ZFC9</accession>
<gene>
    <name evidence="11" type="ORF">FA09DRAFT_337774</name>
</gene>
<dbReference type="GO" id="GO:0008270">
    <property type="term" value="F:zinc ion binding"/>
    <property type="evidence" value="ECO:0007669"/>
    <property type="project" value="UniProtKB-KW"/>
</dbReference>
<dbReference type="AlphaFoldDB" id="A0A316ZFC9"/>
<dbReference type="RefSeq" id="XP_025599334.1">
    <property type="nucleotide sequence ID" value="XM_025744029.1"/>
</dbReference>
<protein>
    <recommendedName>
        <fullName evidence="13">Zn(2)-C6 fungal-type domain-containing protein</fullName>
    </recommendedName>
</protein>
<evidence type="ECO:0000256" key="5">
    <source>
        <dbReference type="ARBA" id="ARBA00023242"/>
    </source>
</evidence>
<dbReference type="Pfam" id="PF00172">
    <property type="entry name" value="Zn_clus"/>
    <property type="match status" value="1"/>
</dbReference>
<dbReference type="Gene3D" id="4.10.240.10">
    <property type="entry name" value="Zn(2)-C6 fungal-type DNA-binding domain"/>
    <property type="match status" value="1"/>
</dbReference>
<dbReference type="SUPFAM" id="SSF57701">
    <property type="entry name" value="Zn2/Cys6 DNA-binding domain"/>
    <property type="match status" value="1"/>
</dbReference>
<feature type="compositionally biased region" description="Low complexity" evidence="8">
    <location>
        <begin position="395"/>
        <end position="408"/>
    </location>
</feature>
<keyword evidence="7" id="KW-0175">Coiled coil</keyword>
<reference evidence="11 12" key="1">
    <citation type="journal article" date="2018" name="Mol. Biol. Evol.">
        <title>Broad Genomic Sampling Reveals a Smut Pathogenic Ancestry of the Fungal Clade Ustilaginomycotina.</title>
        <authorList>
            <person name="Kijpornyongpan T."/>
            <person name="Mondo S.J."/>
            <person name="Barry K."/>
            <person name="Sandor L."/>
            <person name="Lee J."/>
            <person name="Lipzen A."/>
            <person name="Pangilinan J."/>
            <person name="LaButti K."/>
            <person name="Hainaut M."/>
            <person name="Henrissat B."/>
            <person name="Grigoriev I.V."/>
            <person name="Spatafora J.W."/>
            <person name="Aime M.C."/>
        </authorList>
    </citation>
    <scope>NUCLEOTIDE SEQUENCE [LARGE SCALE GENOMIC DNA]</scope>
    <source>
        <strain evidence="11 12">MCA 4186</strain>
    </source>
</reference>
<dbReference type="Proteomes" id="UP000245946">
    <property type="component" value="Unassembled WGS sequence"/>
</dbReference>
<feature type="domain" description="C2H2-type" evidence="10">
    <location>
        <begin position="97"/>
        <end position="126"/>
    </location>
</feature>
<dbReference type="InterPro" id="IPR001138">
    <property type="entry name" value="Zn2Cys6_DnaBD"/>
</dbReference>
<keyword evidence="6" id="KW-0863">Zinc-finger</keyword>
<keyword evidence="2" id="KW-0862">Zinc</keyword>
<dbReference type="OrthoDB" id="1405595at2759"/>
<feature type="compositionally biased region" description="Basic and acidic residues" evidence="8">
    <location>
        <begin position="228"/>
        <end position="240"/>
    </location>
</feature>
<dbReference type="STRING" id="58919.A0A316ZFC9"/>
<feature type="region of interest" description="Disordered" evidence="8">
    <location>
        <begin position="485"/>
        <end position="530"/>
    </location>
</feature>
<dbReference type="InterPro" id="IPR013087">
    <property type="entry name" value="Znf_C2H2_type"/>
</dbReference>
<dbReference type="EMBL" id="KZ819289">
    <property type="protein sequence ID" value="PWN99055.1"/>
    <property type="molecule type" value="Genomic_DNA"/>
</dbReference>
<feature type="compositionally biased region" description="Low complexity" evidence="8">
    <location>
        <begin position="422"/>
        <end position="435"/>
    </location>
</feature>
<dbReference type="InterPro" id="IPR036864">
    <property type="entry name" value="Zn2-C6_fun-type_DNA-bd_sf"/>
</dbReference>
<keyword evidence="4" id="KW-0804">Transcription</keyword>
<evidence type="ECO:0000259" key="9">
    <source>
        <dbReference type="PROSITE" id="PS50048"/>
    </source>
</evidence>
<keyword evidence="12" id="KW-1185">Reference proteome</keyword>
<evidence type="ECO:0000256" key="3">
    <source>
        <dbReference type="ARBA" id="ARBA00023015"/>
    </source>
</evidence>
<dbReference type="PANTHER" id="PTHR47660">
    <property type="entry name" value="TRANSCRIPTION FACTOR WITH C2H2 AND ZN(2)-CYS(6) DNA BINDING DOMAIN (EUROFUNG)-RELATED-RELATED"/>
    <property type="match status" value="1"/>
</dbReference>
<evidence type="ECO:0000313" key="11">
    <source>
        <dbReference type="EMBL" id="PWN99055.1"/>
    </source>
</evidence>
<name>A0A316ZFC9_9BASI</name>
<evidence type="ECO:0000256" key="1">
    <source>
        <dbReference type="ARBA" id="ARBA00022723"/>
    </source>
</evidence>
<evidence type="ECO:0000259" key="10">
    <source>
        <dbReference type="PROSITE" id="PS50157"/>
    </source>
</evidence>
<feature type="compositionally biased region" description="Polar residues" evidence="8">
    <location>
        <begin position="487"/>
        <end position="508"/>
    </location>
</feature>
<feature type="coiled-coil region" evidence="7">
    <location>
        <begin position="689"/>
        <end position="716"/>
    </location>
</feature>
<feature type="compositionally biased region" description="Low complexity" evidence="8">
    <location>
        <begin position="214"/>
        <end position="227"/>
    </location>
</feature>
<dbReference type="GeneID" id="37271573"/>
<feature type="compositionally biased region" description="Polar residues" evidence="8">
    <location>
        <begin position="275"/>
        <end position="289"/>
    </location>
</feature>
<evidence type="ECO:0008006" key="13">
    <source>
        <dbReference type="Google" id="ProtNLM"/>
    </source>
</evidence>
<feature type="compositionally biased region" description="Low complexity" evidence="8">
    <location>
        <begin position="56"/>
        <end position="89"/>
    </location>
</feature>
<dbReference type="PROSITE" id="PS50048">
    <property type="entry name" value="ZN2_CY6_FUNGAL_2"/>
    <property type="match status" value="1"/>
</dbReference>
<sequence length="854" mass="89295">MYPQQGPNGPGPGGYGFDASQLPPGASQQQLHMHMQALQQQAQQAHAYMQPPPQPFEGQQQEPPHAPSGSGSRSGSQSGASNSGSLSSGVERSAHGYVCPNCGKAFARDDLLRRHLSREARALAQPSFDRQKSCHACAASKARCDLEVPSCGRCRARGKACVYGARSGNPNVRRAQRESVTAWSTPGPSTWAADGSSYNFAAASSLPPAPGLMPPRNGSGDDYASDASDSHGWPDFDQPHVRAARAFSTSTSSSDAESGYGSHSGSFSFDDGAPQGQQPPSDQFFTPQLGSAAFEPPMRTDSPASFTQPMVSKASRLARGFGSAGGSIDTNMRRYEHEEDEQTPIGPSQHGLSMTASGDLGVRGSMGPPASTARAQAGAFGWNAPGGTGSGSGIYGAESSGSGSSASSRPQPPRLLTGSKMPLPASQPQSGQSSARPLFSALLDLSGWLEEPVVPSPLYRMGPSLASFGAAGNSMSSALHFLPPTPTSEASASATRQALMTPRDSTMRSSTDPTSDAGSSSAGAAAAAEHTPAQVMTAQHWWTSGAPRPAAELQGQIAQACASHFTLYPQLLVLPDPSSPVPPLFHRPWLAQTRVQTPASLAVARVVIAGFHSRLPASDAMAREMLSTHARNVFAMAEVIAADGDAEVAAATAAAWLYLVLLLTSDADANESQAEGAAERTAQLISEGLVALSTLSRALSQRVARLEEERRSAGAEFLAWGFEETLRRTLFASYALLVLQRFRTPQPPAQQALQQSLAGVELVLDVALPAGALEFEAATELEWRAAQCARISAEAPTLRRLLQARSEAAGAGAAAKAHPDLAAYFDRHDFFTNCCLIVALALDEQTPNAVAPTS</sequence>
<feature type="compositionally biased region" description="Low complexity" evidence="8">
    <location>
        <begin position="28"/>
        <end position="49"/>
    </location>
</feature>
<dbReference type="PROSITE" id="PS50157">
    <property type="entry name" value="ZINC_FINGER_C2H2_2"/>
    <property type="match status" value="1"/>
</dbReference>
<feature type="region of interest" description="Disordered" evidence="8">
    <location>
        <begin position="336"/>
        <end position="373"/>
    </location>
</feature>
<keyword evidence="3" id="KW-0805">Transcription regulation</keyword>
<dbReference type="CDD" id="cd00067">
    <property type="entry name" value="GAL4"/>
    <property type="match status" value="1"/>
</dbReference>
<evidence type="ECO:0000313" key="12">
    <source>
        <dbReference type="Proteomes" id="UP000245946"/>
    </source>
</evidence>
<feature type="compositionally biased region" description="Low complexity" evidence="8">
    <location>
        <begin position="509"/>
        <end position="528"/>
    </location>
</feature>
<feature type="region of interest" description="Disordered" evidence="8">
    <location>
        <begin position="1"/>
        <end position="90"/>
    </location>
</feature>
<organism evidence="11 12">
    <name type="scientific">Tilletiopsis washingtonensis</name>
    <dbReference type="NCBI Taxonomy" id="58919"/>
    <lineage>
        <taxon>Eukaryota</taxon>
        <taxon>Fungi</taxon>
        <taxon>Dikarya</taxon>
        <taxon>Basidiomycota</taxon>
        <taxon>Ustilaginomycotina</taxon>
        <taxon>Exobasidiomycetes</taxon>
        <taxon>Entylomatales</taxon>
        <taxon>Entylomatales incertae sedis</taxon>
        <taxon>Tilletiopsis</taxon>
    </lineage>
</organism>
<evidence type="ECO:0000256" key="8">
    <source>
        <dbReference type="SAM" id="MobiDB-lite"/>
    </source>
</evidence>
<evidence type="ECO:0000256" key="7">
    <source>
        <dbReference type="SAM" id="Coils"/>
    </source>
</evidence>
<feature type="domain" description="Zn(2)-C6 fungal-type" evidence="9">
    <location>
        <begin position="133"/>
        <end position="163"/>
    </location>
</feature>
<evidence type="ECO:0000256" key="2">
    <source>
        <dbReference type="ARBA" id="ARBA00022833"/>
    </source>
</evidence>
<feature type="region of interest" description="Disordered" evidence="8">
    <location>
        <begin position="209"/>
        <end position="311"/>
    </location>
</feature>
<feature type="region of interest" description="Disordered" evidence="8">
    <location>
        <begin position="391"/>
        <end position="435"/>
    </location>
</feature>